<dbReference type="Proteomes" id="UP000288212">
    <property type="component" value="Unassembled WGS sequence"/>
</dbReference>
<protein>
    <submittedName>
        <fullName evidence="1">Uncharacterized protein</fullName>
    </submittedName>
</protein>
<accession>A0A432VPE9</accession>
<dbReference type="RefSeq" id="WP_126794728.1">
    <property type="nucleotide sequence ID" value="NZ_PIPI01000017.1"/>
</dbReference>
<proteinExistence type="predicted"/>
<reference evidence="1 2" key="1">
    <citation type="journal article" date="2011" name="Front. Microbiol.">
        <title>Genomic signatures of strain selection and enhancement in Bacillus atrophaeus var. globigii, a historical biowarfare simulant.</title>
        <authorList>
            <person name="Gibbons H.S."/>
            <person name="Broomall S.M."/>
            <person name="McNew L.A."/>
            <person name="Daligault H."/>
            <person name="Chapman C."/>
            <person name="Bruce D."/>
            <person name="Karavis M."/>
            <person name="Krepps M."/>
            <person name="McGregor P.A."/>
            <person name="Hong C."/>
            <person name="Park K.H."/>
            <person name="Akmal A."/>
            <person name="Feldman A."/>
            <person name="Lin J.S."/>
            <person name="Chang W.E."/>
            <person name="Higgs B.W."/>
            <person name="Demirev P."/>
            <person name="Lindquist J."/>
            <person name="Liem A."/>
            <person name="Fochler E."/>
            <person name="Read T.D."/>
            <person name="Tapia R."/>
            <person name="Johnson S."/>
            <person name="Bishop-Lilly K.A."/>
            <person name="Detter C."/>
            <person name="Han C."/>
            <person name="Sozhamannan S."/>
            <person name="Rosenzweig C.N."/>
            <person name="Skowronski E.W."/>
        </authorList>
    </citation>
    <scope>NUCLEOTIDE SEQUENCE [LARGE SCALE GENOMIC DNA]</scope>
    <source>
        <strain evidence="1 2">AK5</strain>
    </source>
</reference>
<evidence type="ECO:0000313" key="1">
    <source>
        <dbReference type="EMBL" id="RUO17987.1"/>
    </source>
</evidence>
<keyword evidence="2" id="KW-1185">Reference proteome</keyword>
<dbReference type="AlphaFoldDB" id="A0A432VPE9"/>
<evidence type="ECO:0000313" key="2">
    <source>
        <dbReference type="Proteomes" id="UP000288212"/>
    </source>
</evidence>
<sequence length="214" mass="23969">MLEKKSSKGLLAIILAFTAFSSFGQIKFMDAIDSAKVRSSYIVVAEINRGEILQTEEIDCGGLYHASVQNTLHGQSERTQIAFFSSERLMIGANYIIFLEKGNLFELPASVVAVEHQPVDISKKCKNGLVGDAATLWTGLNPVVLEVIRPSFDRDTNWVIFDGMRYILSSALTTRYEDVEQCELELETLEPRDCALVSRRTLVPVDEFLELLKE</sequence>
<comment type="caution">
    <text evidence="1">The sequence shown here is derived from an EMBL/GenBank/DDBJ whole genome shotgun (WGS) entry which is preliminary data.</text>
</comment>
<organism evidence="1 2">
    <name type="scientific">Aliidiomarina haloalkalitolerans</name>
    <dbReference type="NCBI Taxonomy" id="859059"/>
    <lineage>
        <taxon>Bacteria</taxon>
        <taxon>Pseudomonadati</taxon>
        <taxon>Pseudomonadota</taxon>
        <taxon>Gammaproteobacteria</taxon>
        <taxon>Alteromonadales</taxon>
        <taxon>Idiomarinaceae</taxon>
        <taxon>Aliidiomarina</taxon>
    </lineage>
</organism>
<name>A0A432VPE9_9GAMM</name>
<gene>
    <name evidence="1" type="ORF">CWE06_12310</name>
</gene>
<dbReference type="EMBL" id="PIPI01000017">
    <property type="protein sequence ID" value="RUO17987.1"/>
    <property type="molecule type" value="Genomic_DNA"/>
</dbReference>